<dbReference type="Proteomes" id="UP000249016">
    <property type="component" value="Unassembled WGS sequence"/>
</dbReference>
<keyword evidence="3" id="KW-1185">Reference proteome</keyword>
<reference evidence="2 3" key="1">
    <citation type="submission" date="2018-06" db="EMBL/GenBank/DDBJ databases">
        <title>Spirosoma sp. HMF3257 Genome sequencing and assembly.</title>
        <authorList>
            <person name="Kang H."/>
            <person name="Cha I."/>
            <person name="Kim H."/>
            <person name="Kang J."/>
            <person name="Joh K."/>
        </authorList>
    </citation>
    <scope>NUCLEOTIDE SEQUENCE [LARGE SCALE GENOMIC DNA]</scope>
    <source>
        <strain evidence="2 3">HMF3257</strain>
    </source>
</reference>
<evidence type="ECO:0000313" key="2">
    <source>
        <dbReference type="EMBL" id="RAI73864.1"/>
    </source>
</evidence>
<evidence type="ECO:0000256" key="1">
    <source>
        <dbReference type="SAM" id="MobiDB-lite"/>
    </source>
</evidence>
<protein>
    <submittedName>
        <fullName evidence="2">Uncharacterized protein</fullName>
    </submittedName>
</protein>
<proteinExistence type="predicted"/>
<comment type="caution">
    <text evidence="2">The sequence shown here is derived from an EMBL/GenBank/DDBJ whole genome shotgun (WGS) entry which is preliminary data.</text>
</comment>
<dbReference type="EMBL" id="QLII01000001">
    <property type="protein sequence ID" value="RAI73864.1"/>
    <property type="molecule type" value="Genomic_DNA"/>
</dbReference>
<accession>A0A327NIV2</accession>
<dbReference type="AlphaFoldDB" id="A0A327NIV2"/>
<name>A0A327NIV2_9BACT</name>
<feature type="region of interest" description="Disordered" evidence="1">
    <location>
        <begin position="26"/>
        <end position="75"/>
    </location>
</feature>
<evidence type="ECO:0000313" key="3">
    <source>
        <dbReference type="Proteomes" id="UP000249016"/>
    </source>
</evidence>
<organism evidence="2 3">
    <name type="scientific">Spirosoma telluris</name>
    <dbReference type="NCBI Taxonomy" id="2183553"/>
    <lineage>
        <taxon>Bacteria</taxon>
        <taxon>Pseudomonadati</taxon>
        <taxon>Bacteroidota</taxon>
        <taxon>Cytophagia</taxon>
        <taxon>Cytophagales</taxon>
        <taxon>Cytophagaceae</taxon>
        <taxon>Spirosoma</taxon>
    </lineage>
</organism>
<gene>
    <name evidence="2" type="ORF">HMF3257_04695</name>
</gene>
<sequence length="75" mass="8386">MGMNYFLTLLVLLTVTGCQSKPEQSMIETTETVAPRNMAAFKAPSPEQDEQATDQEPAQNRPPPPQQHNQHRPLV</sequence>